<dbReference type="OrthoDB" id="3020010at2759"/>
<name>A0A2H3EN63_ARMGA</name>
<dbReference type="AlphaFoldDB" id="A0A2H3EN63"/>
<dbReference type="EMBL" id="KZ293646">
    <property type="protein sequence ID" value="PBL01324.1"/>
    <property type="molecule type" value="Genomic_DNA"/>
</dbReference>
<gene>
    <name evidence="1" type="ORF">ARMGADRAFT_1160540</name>
</gene>
<keyword evidence="2" id="KW-1185">Reference proteome</keyword>
<protein>
    <submittedName>
        <fullName evidence="1">Uncharacterized protein</fullName>
    </submittedName>
</protein>
<sequence length="489" mass="55281">MDSRTVTVTFELPRTQHALSKPEEWNTSWERLCSSGLLSPPLYLDIALKMEPRETGAMAFEYSRLLQNTLGLRFDIGREGVDALLYENLESKWLAATPAIRRQHALVGLSEAGAIARNLNEARRFTGDILTLDNLSKEGRVLIDLLKAIIPDDISVLPKTPCHLPNPAWDSLREARQKSGTEYEKLWLAEAHMLRSKLIYHVVQCTYLSFLGKPRPKITVVKNLGHTSSAHAHPLDKELKKKIYGGKTAKEMWKDDKAAWKDRASRRVNSCTNCLKKEQEGASPVPILSECQTADYKGRHKAICGKEMGLEEAVSTALKARGPTKPTVSQIGPAVDGFKRSPALLHHIFRLNQNPKIDLYLRIKEGTDSEDCFMKIDTPFPPIQNLLRAARDKAMTTGDRHSAALVCHHTVWFCLAKGCDKELGWDFKAMIEQMASEYEFPDLKKAMLELQEKQLRDPLRRPPLVQSLSPSDWLGYLRIGHVDMSRRIE</sequence>
<accession>A0A2H3EN63</accession>
<evidence type="ECO:0000313" key="2">
    <source>
        <dbReference type="Proteomes" id="UP000217790"/>
    </source>
</evidence>
<organism evidence="1 2">
    <name type="scientific">Armillaria gallica</name>
    <name type="common">Bulbous honey fungus</name>
    <name type="synonym">Armillaria bulbosa</name>
    <dbReference type="NCBI Taxonomy" id="47427"/>
    <lineage>
        <taxon>Eukaryota</taxon>
        <taxon>Fungi</taxon>
        <taxon>Dikarya</taxon>
        <taxon>Basidiomycota</taxon>
        <taxon>Agaricomycotina</taxon>
        <taxon>Agaricomycetes</taxon>
        <taxon>Agaricomycetidae</taxon>
        <taxon>Agaricales</taxon>
        <taxon>Marasmiineae</taxon>
        <taxon>Physalacriaceae</taxon>
        <taxon>Armillaria</taxon>
    </lineage>
</organism>
<dbReference type="InParanoid" id="A0A2H3EN63"/>
<proteinExistence type="predicted"/>
<reference evidence="2" key="1">
    <citation type="journal article" date="2017" name="Nat. Ecol. Evol.">
        <title>Genome expansion and lineage-specific genetic innovations in the forest pathogenic fungi Armillaria.</title>
        <authorList>
            <person name="Sipos G."/>
            <person name="Prasanna A.N."/>
            <person name="Walter M.C."/>
            <person name="O'Connor E."/>
            <person name="Balint B."/>
            <person name="Krizsan K."/>
            <person name="Kiss B."/>
            <person name="Hess J."/>
            <person name="Varga T."/>
            <person name="Slot J."/>
            <person name="Riley R."/>
            <person name="Boka B."/>
            <person name="Rigling D."/>
            <person name="Barry K."/>
            <person name="Lee J."/>
            <person name="Mihaltcheva S."/>
            <person name="LaButti K."/>
            <person name="Lipzen A."/>
            <person name="Waldron R."/>
            <person name="Moloney N.M."/>
            <person name="Sperisen C."/>
            <person name="Kredics L."/>
            <person name="Vagvoelgyi C."/>
            <person name="Patrignani A."/>
            <person name="Fitzpatrick D."/>
            <person name="Nagy I."/>
            <person name="Doyle S."/>
            <person name="Anderson J.B."/>
            <person name="Grigoriev I.V."/>
            <person name="Gueldener U."/>
            <person name="Muensterkoetter M."/>
            <person name="Nagy L.G."/>
        </authorList>
    </citation>
    <scope>NUCLEOTIDE SEQUENCE [LARGE SCALE GENOMIC DNA]</scope>
    <source>
        <strain evidence="2">Ar21-2</strain>
    </source>
</reference>
<evidence type="ECO:0000313" key="1">
    <source>
        <dbReference type="EMBL" id="PBL01324.1"/>
    </source>
</evidence>
<dbReference type="Proteomes" id="UP000217790">
    <property type="component" value="Unassembled WGS sequence"/>
</dbReference>
<dbReference type="OMA" id="AMAFEYS"/>